<sequence>MQQLNLTVQQVQRDISGLLARVEKHGDDSGNRGGGRGPDLLHGGNPTSRLKIDMPKCDGTDPLGWLFKAHEYFTFYGIPEESRLSAVCLMLEASAAFEALKTALTTAPVLRLPDFGVIFVVETDASGTGIGAVLLQHEQPVAYFSKKLGTRRLAASTYHKELYAIVEAVQKWRQYLLGREFLIRTDQRSLRELLNQVIQTPDQQLYVRKLMGFRFRIEYKPGRANAAADALSRKFEDDAAAATFMEISQPLADVLTQIRHENTTQADLLRLHEAHRGGLLQPPYTVEDGLLFYNRRMCIGAASTLRAVLLREYHDSLSGGHAGVTRTFQRLASHFFWPHMRREVESPNPNDYVIYPDGSKKSDEVKNRKETLEGAYNLLT</sequence>
<name>A0A484MS51_9ASTE</name>
<dbReference type="Gene3D" id="1.10.340.70">
    <property type="match status" value="1"/>
</dbReference>
<dbReference type="SUPFAM" id="SSF56672">
    <property type="entry name" value="DNA/RNA polymerases"/>
    <property type="match status" value="1"/>
</dbReference>
<organism evidence="5 6">
    <name type="scientific">Cuscuta campestris</name>
    <dbReference type="NCBI Taxonomy" id="132261"/>
    <lineage>
        <taxon>Eukaryota</taxon>
        <taxon>Viridiplantae</taxon>
        <taxon>Streptophyta</taxon>
        <taxon>Embryophyta</taxon>
        <taxon>Tracheophyta</taxon>
        <taxon>Spermatophyta</taxon>
        <taxon>Magnoliopsida</taxon>
        <taxon>eudicotyledons</taxon>
        <taxon>Gunneridae</taxon>
        <taxon>Pentapetalae</taxon>
        <taxon>asterids</taxon>
        <taxon>lamiids</taxon>
        <taxon>Solanales</taxon>
        <taxon>Convolvulaceae</taxon>
        <taxon>Cuscuteae</taxon>
        <taxon>Cuscuta</taxon>
        <taxon>Cuscuta subgen. Grammica</taxon>
        <taxon>Cuscuta sect. Cleistogrammica</taxon>
    </lineage>
</organism>
<dbReference type="GO" id="GO:0003824">
    <property type="term" value="F:catalytic activity"/>
    <property type="evidence" value="ECO:0007669"/>
    <property type="project" value="UniProtKB-KW"/>
</dbReference>
<keyword evidence="6" id="KW-1185">Reference proteome</keyword>
<reference evidence="5 6" key="1">
    <citation type="submission" date="2018-04" db="EMBL/GenBank/DDBJ databases">
        <authorList>
            <person name="Vogel A."/>
        </authorList>
    </citation>
    <scope>NUCLEOTIDE SEQUENCE [LARGE SCALE GENOMIC DNA]</scope>
</reference>
<dbReference type="CDD" id="cd09274">
    <property type="entry name" value="RNase_HI_RT_Ty3"/>
    <property type="match status" value="1"/>
</dbReference>
<accession>A0A484MS51</accession>
<dbReference type="InterPro" id="IPR041588">
    <property type="entry name" value="Integrase_H2C2"/>
</dbReference>
<dbReference type="Pfam" id="PF17919">
    <property type="entry name" value="RT_RNaseH_2"/>
    <property type="match status" value="1"/>
</dbReference>
<dbReference type="InterPro" id="IPR043502">
    <property type="entry name" value="DNA/RNA_pol_sf"/>
</dbReference>
<evidence type="ECO:0000256" key="2">
    <source>
        <dbReference type="SAM" id="MobiDB-lite"/>
    </source>
</evidence>
<dbReference type="Gene3D" id="3.10.20.370">
    <property type="match status" value="1"/>
</dbReference>
<evidence type="ECO:0000313" key="5">
    <source>
        <dbReference type="EMBL" id="VFQ91763.1"/>
    </source>
</evidence>
<keyword evidence="1" id="KW-0511">Multifunctional enzyme</keyword>
<proteinExistence type="predicted"/>
<feature type="domain" description="Integrase zinc-binding" evidence="4">
    <location>
        <begin position="304"/>
        <end position="345"/>
    </location>
</feature>
<dbReference type="PANTHER" id="PTHR37984">
    <property type="entry name" value="PROTEIN CBG26694"/>
    <property type="match status" value="1"/>
</dbReference>
<evidence type="ECO:0000313" key="6">
    <source>
        <dbReference type="Proteomes" id="UP000595140"/>
    </source>
</evidence>
<dbReference type="InterPro" id="IPR041577">
    <property type="entry name" value="RT_RNaseH_2"/>
</dbReference>
<feature type="domain" description="Reverse transcriptase/retrotransposon-derived protein RNase H-like" evidence="3">
    <location>
        <begin position="93"/>
        <end position="183"/>
    </location>
</feature>
<protein>
    <recommendedName>
        <fullName evidence="7">Reverse transcriptase/retrotransposon-derived protein RNase H-like domain-containing protein</fullName>
    </recommendedName>
</protein>
<dbReference type="EMBL" id="OOIL02004480">
    <property type="protein sequence ID" value="VFQ91763.1"/>
    <property type="molecule type" value="Genomic_DNA"/>
</dbReference>
<dbReference type="AlphaFoldDB" id="A0A484MS51"/>
<feature type="region of interest" description="Disordered" evidence="2">
    <location>
        <begin position="23"/>
        <end position="47"/>
    </location>
</feature>
<evidence type="ECO:0008006" key="7">
    <source>
        <dbReference type="Google" id="ProtNLM"/>
    </source>
</evidence>
<dbReference type="OrthoDB" id="1306278at2759"/>
<dbReference type="Pfam" id="PF17921">
    <property type="entry name" value="Integrase_H2C2"/>
    <property type="match status" value="1"/>
</dbReference>
<evidence type="ECO:0000259" key="4">
    <source>
        <dbReference type="Pfam" id="PF17921"/>
    </source>
</evidence>
<dbReference type="PANTHER" id="PTHR37984:SF5">
    <property type="entry name" value="PROTEIN NYNRIN-LIKE"/>
    <property type="match status" value="1"/>
</dbReference>
<dbReference type="Proteomes" id="UP000595140">
    <property type="component" value="Unassembled WGS sequence"/>
</dbReference>
<evidence type="ECO:0000259" key="3">
    <source>
        <dbReference type="Pfam" id="PF17919"/>
    </source>
</evidence>
<dbReference type="InterPro" id="IPR050951">
    <property type="entry name" value="Retrovirus_Pol_polyprotein"/>
</dbReference>
<gene>
    <name evidence="5" type="ORF">CCAM_LOCUS33539</name>
</gene>
<evidence type="ECO:0000256" key="1">
    <source>
        <dbReference type="ARBA" id="ARBA00023268"/>
    </source>
</evidence>